<evidence type="ECO:0000313" key="3">
    <source>
        <dbReference type="EMBL" id="WAR19889.1"/>
    </source>
</evidence>
<dbReference type="SUPFAM" id="SSF54695">
    <property type="entry name" value="POZ domain"/>
    <property type="match status" value="1"/>
</dbReference>
<dbReference type="Pfam" id="PF00651">
    <property type="entry name" value="BTB"/>
    <property type="match status" value="1"/>
</dbReference>
<organism evidence="3 4">
    <name type="scientific">Mya arenaria</name>
    <name type="common">Soft-shell clam</name>
    <dbReference type="NCBI Taxonomy" id="6604"/>
    <lineage>
        <taxon>Eukaryota</taxon>
        <taxon>Metazoa</taxon>
        <taxon>Spiralia</taxon>
        <taxon>Lophotrochozoa</taxon>
        <taxon>Mollusca</taxon>
        <taxon>Bivalvia</taxon>
        <taxon>Autobranchia</taxon>
        <taxon>Heteroconchia</taxon>
        <taxon>Euheterodonta</taxon>
        <taxon>Imparidentia</taxon>
        <taxon>Neoheterodontei</taxon>
        <taxon>Myida</taxon>
        <taxon>Myoidea</taxon>
        <taxon>Myidae</taxon>
        <taxon>Mya</taxon>
    </lineage>
</organism>
<proteinExistence type="predicted"/>
<dbReference type="PROSITE" id="PS50097">
    <property type="entry name" value="BTB"/>
    <property type="match status" value="1"/>
</dbReference>
<dbReference type="PANTHER" id="PTHR22744:SF17">
    <property type="entry name" value="BTB DOMAIN-CONTAINING PROTEIN"/>
    <property type="match status" value="1"/>
</dbReference>
<evidence type="ECO:0000313" key="4">
    <source>
        <dbReference type="Proteomes" id="UP001164746"/>
    </source>
</evidence>
<dbReference type="InterPro" id="IPR011333">
    <property type="entry name" value="SKP1/BTB/POZ_sf"/>
</dbReference>
<dbReference type="EMBL" id="CP111022">
    <property type="protein sequence ID" value="WAR19889.1"/>
    <property type="molecule type" value="Genomic_DNA"/>
</dbReference>
<evidence type="ECO:0000256" key="1">
    <source>
        <dbReference type="SAM" id="MobiDB-lite"/>
    </source>
</evidence>
<dbReference type="PANTHER" id="PTHR22744">
    <property type="entry name" value="HELIX LOOP HELIX PROTEIN 21-RELATED"/>
    <property type="match status" value="1"/>
</dbReference>
<dbReference type="SMART" id="SM00225">
    <property type="entry name" value="BTB"/>
    <property type="match status" value="1"/>
</dbReference>
<name>A0ABY7FET3_MYAAR</name>
<protein>
    <submittedName>
        <fullName evidence="3">BAT36-like protein</fullName>
    </submittedName>
</protein>
<reference evidence="3" key="1">
    <citation type="submission" date="2022-11" db="EMBL/GenBank/DDBJ databases">
        <title>Centuries of genome instability and evolution in soft-shell clam transmissible cancer (bioRxiv).</title>
        <authorList>
            <person name="Hart S.F.M."/>
            <person name="Yonemitsu M.A."/>
            <person name="Giersch R.M."/>
            <person name="Beal B.F."/>
            <person name="Arriagada G."/>
            <person name="Davis B.W."/>
            <person name="Ostrander E.A."/>
            <person name="Goff S.P."/>
            <person name="Metzger M.J."/>
        </authorList>
    </citation>
    <scope>NUCLEOTIDE SEQUENCE</scope>
    <source>
        <strain evidence="3">MELC-2E11</strain>
        <tissue evidence="3">Siphon/mantle</tissue>
    </source>
</reference>
<keyword evidence="4" id="KW-1185">Reference proteome</keyword>
<dbReference type="Gene3D" id="3.30.710.10">
    <property type="entry name" value="Potassium Channel Kv1.1, Chain A"/>
    <property type="match status" value="1"/>
</dbReference>
<dbReference type="CDD" id="cd18186">
    <property type="entry name" value="BTB_POZ_ZBTB_KLHL-like"/>
    <property type="match status" value="1"/>
</dbReference>
<evidence type="ECO:0000259" key="2">
    <source>
        <dbReference type="PROSITE" id="PS50097"/>
    </source>
</evidence>
<gene>
    <name evidence="3" type="ORF">MAR_001727</name>
</gene>
<sequence length="390" mass="44929">MFKKMATFVNEVDINYAIESDPEVDIKLPDSIDTSDNDSIDTSDKEDFPEVEDELEVDVSIFGEIEGLADVTLVVEDRRIPVVKAVLSLASPVFRAMFQSDFKEKNQEEIRLDGKKLDIFVTFLRCIYPDLEEEVTVENVYDIIYLANEYQVSRLLRSSEKVLLVEMEKFEDIEKENCCLEVYHHLAIADTCQLERLKAFCVSIASDACQADRDAAVEVHPVSSDIQRCIEKRVIRKQEIYLADYDALLGSLNHDSICDILKQKLQIVEKAPASFGTPIQNVQTHGGFTFTQVQQKQNKSSVLRGSPVSVSNAKGTTREADVQDLWKMHLRNLRWVYKHTPTDDKLKRQAIYWIRQAQQWFRWNIACAEEFSLLPEIAKHDIKGRYIMKY</sequence>
<accession>A0ABY7FET3</accession>
<dbReference type="Proteomes" id="UP001164746">
    <property type="component" value="Chromosome 11"/>
</dbReference>
<feature type="domain" description="BTB" evidence="2">
    <location>
        <begin position="69"/>
        <end position="128"/>
    </location>
</feature>
<feature type="region of interest" description="Disordered" evidence="1">
    <location>
        <begin position="26"/>
        <end position="47"/>
    </location>
</feature>
<dbReference type="InterPro" id="IPR000210">
    <property type="entry name" value="BTB/POZ_dom"/>
</dbReference>